<proteinExistence type="predicted"/>
<feature type="domain" description="MaoC-like" evidence="1">
    <location>
        <begin position="24"/>
        <end position="115"/>
    </location>
</feature>
<gene>
    <name evidence="2" type="ORF">C7I84_11540</name>
</gene>
<dbReference type="InterPro" id="IPR029069">
    <property type="entry name" value="HotDog_dom_sf"/>
</dbReference>
<dbReference type="CDD" id="cd03454">
    <property type="entry name" value="YdeM"/>
    <property type="match status" value="1"/>
</dbReference>
<sequence>MSEKRWAFEDFEVGTTIPLGVKLVTAEEIVAFAAEFDPQPMHLDEEAGRASILGGLSASGWHTCCIFMRMMCDAFLLDSTSQGAPGIDHARWKKPVLAGDTLTGRSTVLAKRTSQSRPALGFVTCRHELLNQKGEVVLELQNSGMFLRRSAA</sequence>
<dbReference type="InterPro" id="IPR002539">
    <property type="entry name" value="MaoC-like_dom"/>
</dbReference>
<dbReference type="Pfam" id="PF01575">
    <property type="entry name" value="MaoC_dehydratas"/>
    <property type="match status" value="1"/>
</dbReference>
<dbReference type="Gene3D" id="3.10.129.10">
    <property type="entry name" value="Hotdog Thioesterase"/>
    <property type="match status" value="1"/>
</dbReference>
<comment type="caution">
    <text evidence="2">The sequence shown here is derived from an EMBL/GenBank/DDBJ whole genome shotgun (WGS) entry which is preliminary data.</text>
</comment>
<dbReference type="InterPro" id="IPR052342">
    <property type="entry name" value="MCH/BMMD"/>
</dbReference>
<evidence type="ECO:0000313" key="3">
    <source>
        <dbReference type="Proteomes" id="UP000241229"/>
    </source>
</evidence>
<keyword evidence="3" id="KW-1185">Reference proteome</keyword>
<name>A0A2P7SDQ7_9HYPH</name>
<dbReference type="PANTHER" id="PTHR43664">
    <property type="entry name" value="MONOAMINE OXIDASE-RELATED"/>
    <property type="match status" value="1"/>
</dbReference>
<dbReference type="SUPFAM" id="SSF54637">
    <property type="entry name" value="Thioesterase/thiol ester dehydrase-isomerase"/>
    <property type="match status" value="1"/>
</dbReference>
<accession>A0A2P7SDQ7</accession>
<evidence type="ECO:0000259" key="1">
    <source>
        <dbReference type="Pfam" id="PF01575"/>
    </source>
</evidence>
<dbReference type="Proteomes" id="UP000241229">
    <property type="component" value="Unassembled WGS sequence"/>
</dbReference>
<dbReference type="PANTHER" id="PTHR43664:SF1">
    <property type="entry name" value="BETA-METHYLMALYL-COA DEHYDRATASE"/>
    <property type="match status" value="1"/>
</dbReference>
<dbReference type="OrthoDB" id="9797938at2"/>
<evidence type="ECO:0000313" key="2">
    <source>
        <dbReference type="EMBL" id="PSJ60649.1"/>
    </source>
</evidence>
<organism evidence="2 3">
    <name type="scientific">Kumtagia ephedrae</name>
    <dbReference type="NCBI Taxonomy" id="2116701"/>
    <lineage>
        <taxon>Bacteria</taxon>
        <taxon>Pseudomonadati</taxon>
        <taxon>Pseudomonadota</taxon>
        <taxon>Alphaproteobacteria</taxon>
        <taxon>Hyphomicrobiales</taxon>
        <taxon>Phyllobacteriaceae</taxon>
        <taxon>Kumtagia</taxon>
    </lineage>
</organism>
<protein>
    <submittedName>
        <fullName evidence="2">Enoyl-CoA hydratase</fullName>
    </submittedName>
</protein>
<reference evidence="2 3" key="1">
    <citation type="submission" date="2018-03" db="EMBL/GenBank/DDBJ databases">
        <title>The draft genome of Mesorhizobium sp. 6GN-30.</title>
        <authorList>
            <person name="Liu L."/>
            <person name="Li L."/>
            <person name="Wang T."/>
            <person name="Zhang X."/>
            <person name="Liang L."/>
        </authorList>
    </citation>
    <scope>NUCLEOTIDE SEQUENCE [LARGE SCALE GENOMIC DNA]</scope>
    <source>
        <strain evidence="2 3">6GN30</strain>
    </source>
</reference>
<dbReference type="AlphaFoldDB" id="A0A2P7SDQ7"/>
<dbReference type="RefSeq" id="WP_106772384.1">
    <property type="nucleotide sequence ID" value="NZ_PXYK01000009.1"/>
</dbReference>
<dbReference type="EMBL" id="PXYK01000009">
    <property type="protein sequence ID" value="PSJ60649.1"/>
    <property type="molecule type" value="Genomic_DNA"/>
</dbReference>